<evidence type="ECO:0000259" key="7">
    <source>
        <dbReference type="Pfam" id="PF21365"/>
    </source>
</evidence>
<dbReference type="InterPro" id="IPR011013">
    <property type="entry name" value="Gal_mutarotase_sf_dom"/>
</dbReference>
<dbReference type="Pfam" id="PF01055">
    <property type="entry name" value="Glyco_hydro_31_2nd"/>
    <property type="match status" value="1"/>
</dbReference>
<dbReference type="InterPro" id="IPR017853">
    <property type="entry name" value="GH"/>
</dbReference>
<evidence type="ECO:0000256" key="2">
    <source>
        <dbReference type="RuleBase" id="RU361185"/>
    </source>
</evidence>
<dbReference type="InterPro" id="IPR013780">
    <property type="entry name" value="Glyco_hydro_b"/>
</dbReference>
<sequence length="785" mass="88446">MRQWIFAFVCLVGSGSALATQVVSHKLVDEQLLIETDNGPVLVSGYGNGAMAVHYQPKGVKQLPSFAIDEQAPIVQGELSDDGDVLHYRLAEIRAEIQKSPLQFRFYQNDKLLVAEEAGLVSHDSVRGFRFALNDEEKLIGGGQRVVGMDRRGMRLPLYNKASYGYTTHAEQMYFGLSAVMSTNKYALVFDNSASGWMDLGKTEANILQFEAKGGRTAYLVAAGHNYPSLIENLTEATGRQPLPPRWALGNYASRFGYRSEQQARETVAKFIEEDFPLDAIVLDLYWFGADIKGHMGNLAWDRKAWPNPRKMIRDFSDLGINTVLITEPFVLTSSKRWQQAVDAKALAHDFAGKPKTFDFYFGNTGLIDVFSQSGQEWFWGIYQELLKDGVAGWWGDLGEPEVHPHDAIHALGSADEIHNAYGHQWAKLVFEGLQQAQPDKRPMIMMRSGFIGSQRYGMIPWTGDVSRSWDGLKPQVELALQMGLLGLGYTHSDLGGFAGGEQFDAEMYTRWMQYGVFQPVYRPHAQDNIAPEPVFHDQQTKDIVRRYVNLRYQLMPYLYTLAYENSTSGMPLMRPLMFSDETDLSLVDNKDAYFWGDAFLVAPVVEAGAKSVAIDLPKGVWFDFFTNVRFNGGQAIDMPVSIDTIPVLVKAGSFIPMVAVQHNTKDYTSANLELHYYHDDSVRKAYDFMYEDDGVNPKAIAQGQYQLLEFKADYAHQLLTLHLHQNGDYMGAPKSRQVTVTIHNWNKQQAQVTLSGKTLDSRIEQGKLMFTLPWNQAEQVISIR</sequence>
<proteinExistence type="inferred from homology"/>
<organism evidence="8 9">
    <name type="scientific">Paraferrimonas haliotis</name>
    <dbReference type="NCBI Taxonomy" id="2013866"/>
    <lineage>
        <taxon>Bacteria</taxon>
        <taxon>Pseudomonadati</taxon>
        <taxon>Pseudomonadota</taxon>
        <taxon>Gammaproteobacteria</taxon>
        <taxon>Alteromonadales</taxon>
        <taxon>Ferrimonadaceae</taxon>
        <taxon>Paraferrimonas</taxon>
    </lineage>
</organism>
<dbReference type="Gene3D" id="3.20.20.80">
    <property type="entry name" value="Glycosidases"/>
    <property type="match status" value="1"/>
</dbReference>
<keyword evidence="2" id="KW-0326">Glycosidase</keyword>
<protein>
    <submittedName>
        <fullName evidence="8">Alpha-glucosidase</fullName>
    </submittedName>
</protein>
<dbReference type="Proteomes" id="UP001157439">
    <property type="component" value="Unassembled WGS sequence"/>
</dbReference>
<dbReference type="Gene3D" id="2.60.40.1760">
    <property type="entry name" value="glycosyl hydrolase (family 31)"/>
    <property type="match status" value="1"/>
</dbReference>
<gene>
    <name evidence="8" type="ORF">GCM10007894_13950</name>
</gene>
<keyword evidence="2" id="KW-0378">Hydrolase</keyword>
<evidence type="ECO:0000259" key="5">
    <source>
        <dbReference type="Pfam" id="PF13802"/>
    </source>
</evidence>
<feature type="domain" description="Glycoside hydrolase family 31 TIM barrel" evidence="4">
    <location>
        <begin position="242"/>
        <end position="562"/>
    </location>
</feature>
<dbReference type="AlphaFoldDB" id="A0AA37WWD7"/>
<name>A0AA37WWD7_9GAMM</name>
<keyword evidence="3" id="KW-0732">Signal</keyword>
<dbReference type="CDD" id="cd14752">
    <property type="entry name" value="GH31_N"/>
    <property type="match status" value="1"/>
</dbReference>
<dbReference type="Pfam" id="PF21365">
    <property type="entry name" value="Glyco_hydro_31_3rd"/>
    <property type="match status" value="1"/>
</dbReference>
<comment type="similarity">
    <text evidence="1 2">Belongs to the glycosyl hydrolase 31 family.</text>
</comment>
<feature type="domain" description="Glycoside hydrolase family 31 N-terminal" evidence="5">
    <location>
        <begin position="43"/>
        <end position="199"/>
    </location>
</feature>
<comment type="caution">
    <text evidence="8">The sequence shown here is derived from an EMBL/GenBank/DDBJ whole genome shotgun (WGS) entry which is preliminary data.</text>
</comment>
<evidence type="ECO:0000313" key="9">
    <source>
        <dbReference type="Proteomes" id="UP001157439"/>
    </source>
</evidence>
<dbReference type="CDD" id="cd06598">
    <property type="entry name" value="GH31_transferase_CtsZ"/>
    <property type="match status" value="1"/>
</dbReference>
<feature type="chain" id="PRO_5041350666" evidence="3">
    <location>
        <begin position="20"/>
        <end position="785"/>
    </location>
</feature>
<evidence type="ECO:0000256" key="1">
    <source>
        <dbReference type="ARBA" id="ARBA00007806"/>
    </source>
</evidence>
<dbReference type="Gene3D" id="2.60.40.1180">
    <property type="entry name" value="Golgi alpha-mannosidase II"/>
    <property type="match status" value="2"/>
</dbReference>
<reference evidence="8 9" key="1">
    <citation type="journal article" date="2014" name="Int. J. Syst. Evol. Microbiol.">
        <title>Complete genome sequence of Corynebacterium casei LMG S-19264T (=DSM 44701T), isolated from a smear-ripened cheese.</title>
        <authorList>
            <consortium name="US DOE Joint Genome Institute (JGI-PGF)"/>
            <person name="Walter F."/>
            <person name="Albersmeier A."/>
            <person name="Kalinowski J."/>
            <person name="Ruckert C."/>
        </authorList>
    </citation>
    <scope>NUCLEOTIDE SEQUENCE [LARGE SCALE GENOMIC DNA]</scope>
    <source>
        <strain evidence="8 9">NBRC 112785</strain>
    </source>
</reference>
<dbReference type="RefSeq" id="WP_198950886.1">
    <property type="nucleotide sequence ID" value="NZ_BSPO01000002.1"/>
</dbReference>
<feature type="domain" description="Glycosyl hydrolase family 31 C-terminal" evidence="7">
    <location>
        <begin position="570"/>
        <end position="656"/>
    </location>
</feature>
<keyword evidence="9" id="KW-1185">Reference proteome</keyword>
<dbReference type="GO" id="GO:0030246">
    <property type="term" value="F:carbohydrate binding"/>
    <property type="evidence" value="ECO:0007669"/>
    <property type="project" value="InterPro"/>
</dbReference>
<dbReference type="InterPro" id="IPR000322">
    <property type="entry name" value="Glyco_hydro_31_TIM"/>
</dbReference>
<dbReference type="InterPro" id="IPR025887">
    <property type="entry name" value="Glyco_hydro_31_N_dom"/>
</dbReference>
<evidence type="ECO:0000313" key="8">
    <source>
        <dbReference type="EMBL" id="GLS83418.1"/>
    </source>
</evidence>
<dbReference type="InterPro" id="IPR051816">
    <property type="entry name" value="Glycosyl_Hydrolase_31"/>
</dbReference>
<evidence type="ECO:0000256" key="3">
    <source>
        <dbReference type="SAM" id="SignalP"/>
    </source>
</evidence>
<dbReference type="InterPro" id="IPR048395">
    <property type="entry name" value="Glyco_hydro_31_C"/>
</dbReference>
<accession>A0AA37WWD7</accession>
<dbReference type="SUPFAM" id="SSF51445">
    <property type="entry name" value="(Trans)glycosidases"/>
    <property type="match status" value="1"/>
</dbReference>
<dbReference type="InterPro" id="IPR033403">
    <property type="entry name" value="DUF5110"/>
</dbReference>
<feature type="signal peptide" evidence="3">
    <location>
        <begin position="1"/>
        <end position="19"/>
    </location>
</feature>
<dbReference type="Pfam" id="PF17137">
    <property type="entry name" value="DUF5110"/>
    <property type="match status" value="1"/>
</dbReference>
<feature type="domain" description="DUF5110" evidence="6">
    <location>
        <begin position="672"/>
        <end position="745"/>
    </location>
</feature>
<dbReference type="GO" id="GO:0005975">
    <property type="term" value="P:carbohydrate metabolic process"/>
    <property type="evidence" value="ECO:0007669"/>
    <property type="project" value="InterPro"/>
</dbReference>
<dbReference type="PANTHER" id="PTHR43863:SF2">
    <property type="entry name" value="MALTASE-GLUCOAMYLASE"/>
    <property type="match status" value="1"/>
</dbReference>
<evidence type="ECO:0000259" key="6">
    <source>
        <dbReference type="Pfam" id="PF17137"/>
    </source>
</evidence>
<evidence type="ECO:0000259" key="4">
    <source>
        <dbReference type="Pfam" id="PF01055"/>
    </source>
</evidence>
<dbReference type="SUPFAM" id="SSF51011">
    <property type="entry name" value="Glycosyl hydrolase domain"/>
    <property type="match status" value="1"/>
</dbReference>
<dbReference type="Pfam" id="PF13802">
    <property type="entry name" value="Gal_mutarotas_2"/>
    <property type="match status" value="1"/>
</dbReference>
<dbReference type="SUPFAM" id="SSF74650">
    <property type="entry name" value="Galactose mutarotase-like"/>
    <property type="match status" value="1"/>
</dbReference>
<dbReference type="EMBL" id="BSPO01000002">
    <property type="protein sequence ID" value="GLS83418.1"/>
    <property type="molecule type" value="Genomic_DNA"/>
</dbReference>
<dbReference type="PANTHER" id="PTHR43863">
    <property type="entry name" value="HYDROLASE, PUTATIVE (AFU_ORTHOLOGUE AFUA_1G03140)-RELATED"/>
    <property type="match status" value="1"/>
</dbReference>
<dbReference type="GO" id="GO:0004553">
    <property type="term" value="F:hydrolase activity, hydrolyzing O-glycosyl compounds"/>
    <property type="evidence" value="ECO:0007669"/>
    <property type="project" value="InterPro"/>
</dbReference>